<dbReference type="FunFam" id="3.20.20.140:FF:000047">
    <property type="entry name" value="PHP domain-containing protein"/>
    <property type="match status" value="1"/>
</dbReference>
<dbReference type="GO" id="GO:0008270">
    <property type="term" value="F:zinc ion binding"/>
    <property type="evidence" value="ECO:0007669"/>
    <property type="project" value="TreeGrafter"/>
</dbReference>
<feature type="domain" description="Polymerase/histidinol phosphatase N-terminal" evidence="1">
    <location>
        <begin position="303"/>
        <end position="382"/>
    </location>
</feature>
<dbReference type="AlphaFoldDB" id="A0A511RJX3"/>
<dbReference type="Pfam" id="PF14716">
    <property type="entry name" value="HHH_8"/>
    <property type="match status" value="1"/>
</dbReference>
<evidence type="ECO:0000259" key="2">
    <source>
        <dbReference type="SMART" id="SM00483"/>
    </source>
</evidence>
<protein>
    <submittedName>
        <fullName evidence="3">DNA polymerase/3'-5' exonuclease PolX</fullName>
    </submittedName>
</protein>
<dbReference type="GO" id="GO:0004527">
    <property type="term" value="F:exonuclease activity"/>
    <property type="evidence" value="ECO:0007669"/>
    <property type="project" value="UniProtKB-KW"/>
</dbReference>
<evidence type="ECO:0000313" key="4">
    <source>
        <dbReference type="Proteomes" id="UP000321827"/>
    </source>
</evidence>
<dbReference type="InterPro" id="IPR022311">
    <property type="entry name" value="PolX-like"/>
</dbReference>
<dbReference type="SMART" id="SM00481">
    <property type="entry name" value="POLIIIAc"/>
    <property type="match status" value="1"/>
</dbReference>
<dbReference type="Gene3D" id="3.30.460.10">
    <property type="entry name" value="Beta Polymerase, domain 2"/>
    <property type="match status" value="1"/>
</dbReference>
<dbReference type="SMART" id="SM00483">
    <property type="entry name" value="POLXc"/>
    <property type="match status" value="1"/>
</dbReference>
<reference evidence="3 4" key="1">
    <citation type="submission" date="2019-07" db="EMBL/GenBank/DDBJ databases">
        <title>Whole genome shotgun sequence of Oceanithermus desulfurans NBRC 100063.</title>
        <authorList>
            <person name="Hosoyama A."/>
            <person name="Uohara A."/>
            <person name="Ohji S."/>
            <person name="Ichikawa N."/>
        </authorList>
    </citation>
    <scope>NUCLEOTIDE SEQUENCE [LARGE SCALE GENOMIC DNA]</scope>
    <source>
        <strain evidence="3 4">NBRC 100063</strain>
    </source>
</reference>
<dbReference type="Gene3D" id="1.10.150.20">
    <property type="entry name" value="5' to 3' exonuclease, C-terminal subdomain"/>
    <property type="match status" value="1"/>
</dbReference>
<dbReference type="GO" id="GO:0003677">
    <property type="term" value="F:DNA binding"/>
    <property type="evidence" value="ECO:0007669"/>
    <property type="project" value="InterPro"/>
</dbReference>
<dbReference type="GO" id="GO:0005829">
    <property type="term" value="C:cytosol"/>
    <property type="evidence" value="ECO:0007669"/>
    <property type="project" value="TreeGrafter"/>
</dbReference>
<dbReference type="PIRSF" id="PIRSF005047">
    <property type="entry name" value="UCP005047_YshC"/>
    <property type="match status" value="1"/>
</dbReference>
<organism evidence="3 4">
    <name type="scientific">Oceanithermus desulfurans NBRC 100063</name>
    <dbReference type="NCBI Taxonomy" id="1227550"/>
    <lineage>
        <taxon>Bacteria</taxon>
        <taxon>Thermotogati</taxon>
        <taxon>Deinococcota</taxon>
        <taxon>Deinococci</taxon>
        <taxon>Thermales</taxon>
        <taxon>Thermaceae</taxon>
        <taxon>Oceanithermus</taxon>
    </lineage>
</organism>
<dbReference type="InterPro" id="IPR010996">
    <property type="entry name" value="HHH_MUS81"/>
</dbReference>
<feature type="domain" description="DNA-directed DNA polymerase X" evidence="2">
    <location>
        <begin position="1"/>
        <end position="283"/>
    </location>
</feature>
<dbReference type="CDD" id="cd07436">
    <property type="entry name" value="PHP_PolX"/>
    <property type="match status" value="1"/>
</dbReference>
<name>A0A511RJX3_9DEIN</name>
<dbReference type="GO" id="GO:0042578">
    <property type="term" value="F:phosphoric ester hydrolase activity"/>
    <property type="evidence" value="ECO:0007669"/>
    <property type="project" value="TreeGrafter"/>
</dbReference>
<dbReference type="RefSeq" id="WP_147147267.1">
    <property type="nucleotide sequence ID" value="NZ_BJXN01000008.1"/>
</dbReference>
<dbReference type="InterPro" id="IPR004013">
    <property type="entry name" value="PHP_dom"/>
</dbReference>
<keyword evidence="3" id="KW-0269">Exonuclease</keyword>
<sequence>MTTKDLARMLGEAADLMEVLGETGFRVNAYRKAARALERYEGELSELVAAGFDRLPGIGKGLAGALAEIVASGEFGYLEELRGQVPPGVTELFMVQGLGPKRIRALWQAGIDSLEELVRAAEEGRVAALPGFGKKTQETLAEAARFALANLRRVHLSVGLEAARLLLADLEAAGIHAALAGSLRRRLETVGNVDLVARAAPEAVLSALGEHAHAVHGRVVLGRLEGLPLRVFCASEHDFGTVLVRATGSESWVRALGELPVSADEAGVFAALGRRPVPPCWREPEHLGLEPPERFVERRDLAGLVHLHTAYSDGTASLRTMAEAAIAEGYAYMVVSDHSQTAAYAGGLTLEALERQWAEVDALNAELAPFRILKGIESDILPDGALDYPDEVLARFDVVLGSLHSHFSLPREQQTERLLRAVENPYLTVLAHPSGRLLLRRRGAEADWERVLARAAEMGKIVEINANPWRLDLDWRLALAWRERLLFSIGPDAHAPEGYADVAYGLWMAQKAGLPPERVANTWPAERWLALRERV</sequence>
<dbReference type="Gene3D" id="3.20.20.140">
    <property type="entry name" value="Metal-dependent hydrolases"/>
    <property type="match status" value="1"/>
</dbReference>
<dbReference type="SUPFAM" id="SSF81301">
    <property type="entry name" value="Nucleotidyltransferase"/>
    <property type="match status" value="1"/>
</dbReference>
<evidence type="ECO:0000313" key="3">
    <source>
        <dbReference type="EMBL" id="GEM89958.1"/>
    </source>
</evidence>
<dbReference type="Pfam" id="PF02811">
    <property type="entry name" value="PHP"/>
    <property type="match status" value="1"/>
</dbReference>
<gene>
    <name evidence="3" type="ORF">ODE01S_13920</name>
</gene>
<dbReference type="OrthoDB" id="9808747at2"/>
<dbReference type="PANTHER" id="PTHR36928">
    <property type="entry name" value="PHOSPHATASE YCDX-RELATED"/>
    <property type="match status" value="1"/>
</dbReference>
<dbReference type="SUPFAM" id="SSF158702">
    <property type="entry name" value="Sec63 N-terminal domain-like"/>
    <property type="match status" value="1"/>
</dbReference>
<dbReference type="Gene3D" id="1.10.150.110">
    <property type="entry name" value="DNA polymerase beta, N-terminal domain-like"/>
    <property type="match status" value="1"/>
</dbReference>
<dbReference type="SUPFAM" id="SSF89550">
    <property type="entry name" value="PHP domain-like"/>
    <property type="match status" value="1"/>
</dbReference>
<dbReference type="PANTHER" id="PTHR36928:SF1">
    <property type="entry name" value="PHOSPHATASE YCDX-RELATED"/>
    <property type="match status" value="1"/>
</dbReference>
<keyword evidence="3" id="KW-0540">Nuclease</keyword>
<accession>A0A511RJX3</accession>
<evidence type="ECO:0000259" key="1">
    <source>
        <dbReference type="SMART" id="SM00481"/>
    </source>
</evidence>
<dbReference type="InterPro" id="IPR016195">
    <property type="entry name" value="Pol/histidinol_Pase-like"/>
</dbReference>
<dbReference type="GO" id="GO:0003887">
    <property type="term" value="F:DNA-directed DNA polymerase activity"/>
    <property type="evidence" value="ECO:0007669"/>
    <property type="project" value="InterPro"/>
</dbReference>
<dbReference type="InterPro" id="IPR047967">
    <property type="entry name" value="PolX_PHP"/>
</dbReference>
<keyword evidence="3" id="KW-0378">Hydrolase</keyword>
<dbReference type="Pfam" id="PF14520">
    <property type="entry name" value="HHH_5"/>
    <property type="match status" value="1"/>
</dbReference>
<dbReference type="InterPro" id="IPR043519">
    <property type="entry name" value="NT_sf"/>
</dbReference>
<proteinExistence type="predicted"/>
<dbReference type="InterPro" id="IPR002054">
    <property type="entry name" value="DNA-dir_DNA_pol_X"/>
</dbReference>
<dbReference type="InterPro" id="IPR027421">
    <property type="entry name" value="DNA_pol_lamdba_lyase_dom_sf"/>
</dbReference>
<dbReference type="Proteomes" id="UP000321827">
    <property type="component" value="Unassembled WGS sequence"/>
</dbReference>
<dbReference type="EMBL" id="BJXN01000008">
    <property type="protein sequence ID" value="GEM89958.1"/>
    <property type="molecule type" value="Genomic_DNA"/>
</dbReference>
<comment type="caution">
    <text evidence="3">The sequence shown here is derived from an EMBL/GenBank/DDBJ whole genome shotgun (WGS) entry which is preliminary data.</text>
</comment>
<dbReference type="InterPro" id="IPR050243">
    <property type="entry name" value="PHP_phosphatase"/>
</dbReference>
<dbReference type="InterPro" id="IPR003141">
    <property type="entry name" value="Pol/His_phosphatase_N"/>
</dbReference>
<dbReference type="SUPFAM" id="SSF47802">
    <property type="entry name" value="DNA polymerase beta, N-terminal domain-like"/>
    <property type="match status" value="1"/>
</dbReference>